<evidence type="ECO:0000256" key="5">
    <source>
        <dbReference type="PROSITE-ProRule" id="PRU00042"/>
    </source>
</evidence>
<feature type="compositionally biased region" description="Basic residues" evidence="6">
    <location>
        <begin position="754"/>
        <end position="771"/>
    </location>
</feature>
<dbReference type="SMART" id="SM00355">
    <property type="entry name" value="ZnF_C2H2"/>
    <property type="match status" value="3"/>
</dbReference>
<name>X6NVM3_RETFI</name>
<dbReference type="Proteomes" id="UP000023152">
    <property type="component" value="Unassembled WGS sequence"/>
</dbReference>
<dbReference type="OrthoDB" id="3437960at2759"/>
<evidence type="ECO:0000259" key="7">
    <source>
        <dbReference type="PROSITE" id="PS50157"/>
    </source>
</evidence>
<evidence type="ECO:0000256" key="6">
    <source>
        <dbReference type="SAM" id="MobiDB-lite"/>
    </source>
</evidence>
<feature type="compositionally biased region" description="Basic residues" evidence="6">
    <location>
        <begin position="149"/>
        <end position="162"/>
    </location>
</feature>
<evidence type="ECO:0000313" key="8">
    <source>
        <dbReference type="EMBL" id="ETO29332.1"/>
    </source>
</evidence>
<keyword evidence="1" id="KW-0479">Metal-binding</keyword>
<organism evidence="8 9">
    <name type="scientific">Reticulomyxa filosa</name>
    <dbReference type="NCBI Taxonomy" id="46433"/>
    <lineage>
        <taxon>Eukaryota</taxon>
        <taxon>Sar</taxon>
        <taxon>Rhizaria</taxon>
        <taxon>Retaria</taxon>
        <taxon>Foraminifera</taxon>
        <taxon>Monothalamids</taxon>
        <taxon>Reticulomyxidae</taxon>
        <taxon>Reticulomyxa</taxon>
    </lineage>
</organism>
<feature type="region of interest" description="Disordered" evidence="6">
    <location>
        <begin position="36"/>
        <end position="64"/>
    </location>
</feature>
<evidence type="ECO:0000256" key="2">
    <source>
        <dbReference type="ARBA" id="ARBA00022737"/>
    </source>
</evidence>
<dbReference type="InterPro" id="IPR013087">
    <property type="entry name" value="Znf_C2H2_type"/>
</dbReference>
<dbReference type="EMBL" id="ASPP01006113">
    <property type="protein sequence ID" value="ETO29332.1"/>
    <property type="molecule type" value="Genomic_DNA"/>
</dbReference>
<feature type="region of interest" description="Disordered" evidence="6">
    <location>
        <begin position="722"/>
        <end position="772"/>
    </location>
</feature>
<dbReference type="PROSITE" id="PS50157">
    <property type="entry name" value="ZINC_FINGER_C2H2_2"/>
    <property type="match status" value="2"/>
</dbReference>
<sequence>MRKPACLVWVSYLCEKTNRTEEDLLFQTNLSIKPIKKKTNNKQQTNKHTDNDFKKKPKKKKTARMTITIHKTNWSKTKIGSEETTRRGNSKLYRLINSLKSESEDSKSATSLCMSNKEKGEEEGDRECDNREELSQNECQLQKNEEYKCKKKRGRPKKKKKLAQKDPKKLSTKRVVPRPYESNQRFIYIQIYDKEGGKKNKQTNKKKPTPIIVLYNLLSRTNKSFYPGYAPPSGFYKSRQVNQMAEAYRSLNEKADQICAQRFGVNNVPVVNVMKCLSEDGIDSMLTDNSSVQSLVKKEFEHVASDGNDKKQVLQCKRRASNVKTSRPFGKQVPTTNATTTFTAKKRGRPRKEDTSAREKMELDMFESKSHASVAKPSTSDSLDVNVTTRNHFPLYVQDPSFSITTCDQQHSDSKSVDTVIASLSSSLTTISASIPASLSVTAEIKPCVENNDDKKQKELPAQNKDQLEPLNVQSNVEKKELIHEHHVEIRRASLLASFGVKSAINNLRNKMNYCKNTDALLARSLSKVPKSFGLMMGGYANMDTNHNNTTNMNNVNNNNNDNNNNNVNNFNNNGELTLYCNRSNKKFKCSECNQWFAQKCHCMRHERSQHGILNTEERYVCQYCPKSFKQKSNRNIHELIHSSDYFISHFWRCDYCPLEVPETKRRFTRKSSLKRHIDGKHTNVTWEQVKYRLPDPPLRETDDELMENEMNINGRITHAAANGNESSDANGIPCSDNDNAGQARANHNNQGVVKRKRGRPKGSKNSKKKIKVIEEPQSVSVYIKQESVSNDSVHDSDAITSSLCTANTTSTTLEHHYPVPSDHLTHEIAQQICDDNRITPALSDVLTDHDRPFAISSRDDKNNKSSCNNTQHSNY</sequence>
<evidence type="ECO:0000256" key="4">
    <source>
        <dbReference type="ARBA" id="ARBA00022833"/>
    </source>
</evidence>
<accession>X6NVM3</accession>
<comment type="caution">
    <text evidence="8">The sequence shown here is derived from an EMBL/GenBank/DDBJ whole genome shotgun (WGS) entry which is preliminary data.</text>
</comment>
<keyword evidence="9" id="KW-1185">Reference proteome</keyword>
<feature type="domain" description="C2H2-type" evidence="7">
    <location>
        <begin position="588"/>
        <end position="611"/>
    </location>
</feature>
<dbReference type="InterPro" id="IPR036236">
    <property type="entry name" value="Znf_C2H2_sf"/>
</dbReference>
<dbReference type="InterPro" id="IPR017956">
    <property type="entry name" value="AT_hook_DNA-bd_motif"/>
</dbReference>
<reference evidence="8 9" key="1">
    <citation type="journal article" date="2013" name="Curr. Biol.">
        <title>The Genome of the Foraminiferan Reticulomyxa filosa.</title>
        <authorList>
            <person name="Glockner G."/>
            <person name="Hulsmann N."/>
            <person name="Schleicher M."/>
            <person name="Noegel A.A."/>
            <person name="Eichinger L."/>
            <person name="Gallinger C."/>
            <person name="Pawlowski J."/>
            <person name="Sierra R."/>
            <person name="Euteneuer U."/>
            <person name="Pillet L."/>
            <person name="Moustafa A."/>
            <person name="Platzer M."/>
            <person name="Groth M."/>
            <person name="Szafranski K."/>
            <person name="Schliwa M."/>
        </authorList>
    </citation>
    <scope>NUCLEOTIDE SEQUENCE [LARGE SCALE GENOMIC DNA]</scope>
</reference>
<dbReference type="SMART" id="SM00384">
    <property type="entry name" value="AT_hook"/>
    <property type="match status" value="3"/>
</dbReference>
<dbReference type="PROSITE" id="PS00028">
    <property type="entry name" value="ZINC_FINGER_C2H2_1"/>
    <property type="match status" value="2"/>
</dbReference>
<evidence type="ECO:0000256" key="3">
    <source>
        <dbReference type="ARBA" id="ARBA00022771"/>
    </source>
</evidence>
<dbReference type="GO" id="GO:0008270">
    <property type="term" value="F:zinc ion binding"/>
    <property type="evidence" value="ECO:0007669"/>
    <property type="project" value="UniProtKB-KW"/>
</dbReference>
<feature type="domain" description="C2H2-type" evidence="7">
    <location>
        <begin position="620"/>
        <end position="647"/>
    </location>
</feature>
<dbReference type="GO" id="GO:0003677">
    <property type="term" value="F:DNA binding"/>
    <property type="evidence" value="ECO:0007669"/>
    <property type="project" value="InterPro"/>
</dbReference>
<feature type="region of interest" description="Disordered" evidence="6">
    <location>
        <begin position="105"/>
        <end position="136"/>
    </location>
</feature>
<dbReference type="Gene3D" id="3.30.160.60">
    <property type="entry name" value="Classic Zinc Finger"/>
    <property type="match status" value="1"/>
</dbReference>
<feature type="region of interest" description="Disordered" evidence="6">
    <location>
        <begin position="320"/>
        <end position="358"/>
    </location>
</feature>
<keyword evidence="2" id="KW-0677">Repeat</keyword>
<dbReference type="Pfam" id="PF00096">
    <property type="entry name" value="zf-C2H2"/>
    <property type="match status" value="1"/>
</dbReference>
<evidence type="ECO:0000256" key="1">
    <source>
        <dbReference type="ARBA" id="ARBA00022723"/>
    </source>
</evidence>
<evidence type="ECO:0000313" key="9">
    <source>
        <dbReference type="Proteomes" id="UP000023152"/>
    </source>
</evidence>
<dbReference type="AlphaFoldDB" id="X6NVM3"/>
<proteinExistence type="predicted"/>
<feature type="compositionally biased region" description="Basic and acidic residues" evidence="6">
    <location>
        <begin position="854"/>
        <end position="864"/>
    </location>
</feature>
<keyword evidence="3 5" id="KW-0863">Zinc-finger</keyword>
<keyword evidence="4" id="KW-0862">Zinc</keyword>
<feature type="region of interest" description="Disordered" evidence="6">
    <location>
        <begin position="854"/>
        <end position="876"/>
    </location>
</feature>
<protein>
    <recommendedName>
        <fullName evidence="7">C2H2-type domain-containing protein</fullName>
    </recommendedName>
</protein>
<feature type="compositionally biased region" description="Polar residues" evidence="6">
    <location>
        <begin position="737"/>
        <end position="751"/>
    </location>
</feature>
<feature type="region of interest" description="Disordered" evidence="6">
    <location>
        <begin position="149"/>
        <end position="175"/>
    </location>
</feature>
<dbReference type="SUPFAM" id="SSF57667">
    <property type="entry name" value="beta-beta-alpha zinc fingers"/>
    <property type="match status" value="1"/>
</dbReference>
<gene>
    <name evidence="8" type="ORF">RFI_07792</name>
</gene>
<feature type="compositionally biased region" description="Polar residues" evidence="6">
    <location>
        <begin position="865"/>
        <end position="876"/>
    </location>
</feature>
<dbReference type="FunFam" id="3.30.160.60:FF:000110">
    <property type="entry name" value="Zinc finger protein-like"/>
    <property type="match status" value="1"/>
</dbReference>